<evidence type="ECO:0000313" key="1">
    <source>
        <dbReference type="EMBL" id="MBX50874.1"/>
    </source>
</evidence>
<accession>A0A2P2P7X8</accession>
<name>A0A2P2P7X8_RHIMU</name>
<protein>
    <submittedName>
        <fullName evidence="1">Uncharacterized protein</fullName>
    </submittedName>
</protein>
<sequence length="38" mass="4432">MGLGKKYCHVIYSLVTLYILLMETKSLQTAFLFLDFQC</sequence>
<organism evidence="1">
    <name type="scientific">Rhizophora mucronata</name>
    <name type="common">Asiatic mangrove</name>
    <dbReference type="NCBI Taxonomy" id="61149"/>
    <lineage>
        <taxon>Eukaryota</taxon>
        <taxon>Viridiplantae</taxon>
        <taxon>Streptophyta</taxon>
        <taxon>Embryophyta</taxon>
        <taxon>Tracheophyta</taxon>
        <taxon>Spermatophyta</taxon>
        <taxon>Magnoliopsida</taxon>
        <taxon>eudicotyledons</taxon>
        <taxon>Gunneridae</taxon>
        <taxon>Pentapetalae</taxon>
        <taxon>rosids</taxon>
        <taxon>fabids</taxon>
        <taxon>Malpighiales</taxon>
        <taxon>Rhizophoraceae</taxon>
        <taxon>Rhizophora</taxon>
    </lineage>
</organism>
<reference evidence="1" key="1">
    <citation type="submission" date="2018-02" db="EMBL/GenBank/DDBJ databases">
        <title>Rhizophora mucronata_Transcriptome.</title>
        <authorList>
            <person name="Meera S.P."/>
            <person name="Sreeshan A."/>
            <person name="Augustine A."/>
        </authorList>
    </citation>
    <scope>NUCLEOTIDE SEQUENCE</scope>
    <source>
        <tissue evidence="1">Leaf</tissue>
    </source>
</reference>
<dbReference type="EMBL" id="GGEC01070390">
    <property type="protein sequence ID" value="MBX50874.1"/>
    <property type="molecule type" value="Transcribed_RNA"/>
</dbReference>
<proteinExistence type="predicted"/>
<dbReference type="AlphaFoldDB" id="A0A2P2P7X8"/>